<keyword evidence="8" id="KW-0175">Coiled coil</keyword>
<dbReference type="Gene3D" id="1.20.1600.10">
    <property type="entry name" value="Outer membrane efflux proteins (OEP)"/>
    <property type="match status" value="1"/>
</dbReference>
<evidence type="ECO:0000313" key="11">
    <source>
        <dbReference type="Proteomes" id="UP000886844"/>
    </source>
</evidence>
<dbReference type="InterPro" id="IPR051906">
    <property type="entry name" value="TolC-like"/>
</dbReference>
<feature type="coiled-coil region" evidence="8">
    <location>
        <begin position="127"/>
        <end position="180"/>
    </location>
</feature>
<feature type="chain" id="PRO_5039016832" evidence="9">
    <location>
        <begin position="23"/>
        <end position="432"/>
    </location>
</feature>
<keyword evidence="9" id="KW-0732">Signal</keyword>
<keyword evidence="4" id="KW-1134">Transmembrane beta strand</keyword>
<dbReference type="PANTHER" id="PTHR30026">
    <property type="entry name" value="OUTER MEMBRANE PROTEIN TOLC"/>
    <property type="match status" value="1"/>
</dbReference>
<evidence type="ECO:0000256" key="2">
    <source>
        <dbReference type="ARBA" id="ARBA00007613"/>
    </source>
</evidence>
<evidence type="ECO:0000256" key="8">
    <source>
        <dbReference type="SAM" id="Coils"/>
    </source>
</evidence>
<accession>A0A9D1YYW1</accession>
<keyword evidence="6" id="KW-0472">Membrane</keyword>
<keyword evidence="5" id="KW-0812">Transmembrane</keyword>
<proteinExistence type="inferred from homology"/>
<evidence type="ECO:0000256" key="3">
    <source>
        <dbReference type="ARBA" id="ARBA00022448"/>
    </source>
</evidence>
<dbReference type="GO" id="GO:0015562">
    <property type="term" value="F:efflux transmembrane transporter activity"/>
    <property type="evidence" value="ECO:0007669"/>
    <property type="project" value="InterPro"/>
</dbReference>
<keyword evidence="7" id="KW-0998">Cell outer membrane</keyword>
<dbReference type="Proteomes" id="UP000886844">
    <property type="component" value="Unassembled WGS sequence"/>
</dbReference>
<evidence type="ECO:0000256" key="1">
    <source>
        <dbReference type="ARBA" id="ARBA00004442"/>
    </source>
</evidence>
<evidence type="ECO:0000256" key="7">
    <source>
        <dbReference type="ARBA" id="ARBA00023237"/>
    </source>
</evidence>
<organism evidence="10 11">
    <name type="scientific">Candidatus Alistipes intestinigallinarum</name>
    <dbReference type="NCBI Taxonomy" id="2838440"/>
    <lineage>
        <taxon>Bacteria</taxon>
        <taxon>Pseudomonadati</taxon>
        <taxon>Bacteroidota</taxon>
        <taxon>Bacteroidia</taxon>
        <taxon>Bacteroidales</taxon>
        <taxon>Rikenellaceae</taxon>
        <taxon>Alistipes</taxon>
    </lineage>
</organism>
<comment type="subcellular location">
    <subcellularLocation>
        <location evidence="1">Cell outer membrane</location>
    </subcellularLocation>
</comment>
<dbReference type="GO" id="GO:1990281">
    <property type="term" value="C:efflux pump complex"/>
    <property type="evidence" value="ECO:0007669"/>
    <property type="project" value="TreeGrafter"/>
</dbReference>
<comment type="caution">
    <text evidence="10">The sequence shown here is derived from an EMBL/GenBank/DDBJ whole genome shotgun (WGS) entry which is preliminary data.</text>
</comment>
<dbReference type="Pfam" id="PF02321">
    <property type="entry name" value="OEP"/>
    <property type="match status" value="1"/>
</dbReference>
<comment type="similarity">
    <text evidence="2">Belongs to the outer membrane factor (OMF) (TC 1.B.17) family.</text>
</comment>
<dbReference type="SUPFAM" id="SSF56954">
    <property type="entry name" value="Outer membrane efflux proteins (OEP)"/>
    <property type="match status" value="1"/>
</dbReference>
<feature type="signal peptide" evidence="9">
    <location>
        <begin position="1"/>
        <end position="22"/>
    </location>
</feature>
<dbReference type="PANTHER" id="PTHR30026:SF20">
    <property type="entry name" value="OUTER MEMBRANE PROTEIN TOLC"/>
    <property type="match status" value="1"/>
</dbReference>
<name>A0A9D1YYW1_9BACT</name>
<evidence type="ECO:0000256" key="6">
    <source>
        <dbReference type="ARBA" id="ARBA00023136"/>
    </source>
</evidence>
<evidence type="ECO:0000256" key="5">
    <source>
        <dbReference type="ARBA" id="ARBA00022692"/>
    </source>
</evidence>
<dbReference type="GO" id="GO:0009279">
    <property type="term" value="C:cell outer membrane"/>
    <property type="evidence" value="ECO:0007669"/>
    <property type="project" value="UniProtKB-SubCell"/>
</dbReference>
<protein>
    <submittedName>
        <fullName evidence="10">TolC family protein</fullName>
    </submittedName>
</protein>
<dbReference type="EMBL" id="DXDA01000028">
    <property type="protein sequence ID" value="HIY68454.1"/>
    <property type="molecule type" value="Genomic_DNA"/>
</dbReference>
<dbReference type="AlphaFoldDB" id="A0A9D1YYW1"/>
<dbReference type="GO" id="GO:0015288">
    <property type="term" value="F:porin activity"/>
    <property type="evidence" value="ECO:0007669"/>
    <property type="project" value="TreeGrafter"/>
</dbReference>
<evidence type="ECO:0000313" key="10">
    <source>
        <dbReference type="EMBL" id="HIY68454.1"/>
    </source>
</evidence>
<sequence>MKTPFIYLFLGAGLLCTVPVAAQTLTLEACREAAAEHNRTLQNSRFDLEAALQTRREAFTNYFPQISASGGAFQAQHGLVQADFGLTIPQMGMMNLPISMVKRGIFGSITAVQPVFAGLKIVNGNKLARLGEEVGQLQVRKTEAEVREQTDTYFWQIVSLKENLLTLDAVERQLEEIHRQVELSVKAGLVTTNDLLRVELRRQEIASDRLKVENGLKVSKLLLAQHIGVDWHGFDIETPALAEPEAPERFYVSVEEALDRRAEYLLAEKNVEAQKYQKRMERGKRLPTVGVGAGYLYYNMTEKDVDDGMVFAQVSVPISEWWGGAHALKKARIREEQAENDRLQAREMLAVEIEKTWSEVQESYAQILLARRSVTSATENLRQNRNFYEAGTAPLTDLLDAETLYTQSCNNLTSACAAYRTSLARYMRVTGR</sequence>
<evidence type="ECO:0000256" key="4">
    <source>
        <dbReference type="ARBA" id="ARBA00022452"/>
    </source>
</evidence>
<keyword evidence="3" id="KW-0813">Transport</keyword>
<evidence type="ECO:0000256" key="9">
    <source>
        <dbReference type="SAM" id="SignalP"/>
    </source>
</evidence>
<dbReference type="InterPro" id="IPR003423">
    <property type="entry name" value="OMP_efflux"/>
</dbReference>
<reference evidence="10" key="2">
    <citation type="submission" date="2021-04" db="EMBL/GenBank/DDBJ databases">
        <authorList>
            <person name="Gilroy R."/>
        </authorList>
    </citation>
    <scope>NUCLEOTIDE SEQUENCE</scope>
    <source>
        <strain evidence="10">5134</strain>
    </source>
</reference>
<gene>
    <name evidence="10" type="ORF">H9828_03450</name>
</gene>
<reference evidence="10" key="1">
    <citation type="journal article" date="2021" name="PeerJ">
        <title>Extensive microbial diversity within the chicken gut microbiome revealed by metagenomics and culture.</title>
        <authorList>
            <person name="Gilroy R."/>
            <person name="Ravi A."/>
            <person name="Getino M."/>
            <person name="Pursley I."/>
            <person name="Horton D.L."/>
            <person name="Alikhan N.F."/>
            <person name="Baker D."/>
            <person name="Gharbi K."/>
            <person name="Hall N."/>
            <person name="Watson M."/>
            <person name="Adriaenssens E.M."/>
            <person name="Foster-Nyarko E."/>
            <person name="Jarju S."/>
            <person name="Secka A."/>
            <person name="Antonio M."/>
            <person name="Oren A."/>
            <person name="Chaudhuri R.R."/>
            <person name="La Ragione R."/>
            <person name="Hildebrand F."/>
            <person name="Pallen M.J."/>
        </authorList>
    </citation>
    <scope>NUCLEOTIDE SEQUENCE</scope>
    <source>
        <strain evidence="10">5134</strain>
    </source>
</reference>